<proteinExistence type="predicted"/>
<dbReference type="InterPro" id="IPR008271">
    <property type="entry name" value="Ser/Thr_kinase_AS"/>
</dbReference>
<dbReference type="EC" id="2.7.11.1" evidence="1"/>
<sequence>MTTDKIAIECELDAICDDFESHWQQAERPVISQYATRVDPSLRDTLLVELIRVDVAYRLQTGEDCSIEDYRTLIAHSVPLIDTLSAEFSGLREEASLPERLGRFELLKRVGEGSFGTVWKAIDTRLDRVVAVKLLRNHLAGSAEQAMFAREARSLARLKHPNVVAVHEYGEIDGRPYIVSEFMDGETLRTRISAGPLAPKSAAKFTVDLADALQHFHSKGIVHRDLKPSNILFDQFGEPSIADFGLAKYLDGQTTIAKDGDLIGTLAYMSPEQADGRASEVEPSSDIYALGVILYEMLTGVAPFNGKGKAIIHQILREEPEAPRKRNPAIPVDLDTICLKCMAKEKRDRYPSAAVLLVDLQRYLAGQPILARPISRPVQLWRWVRKNPLFTGAIGFSGVATALAVTMTALAFSQPWAPETGDQRVALSTVPAGATVSFIPLDEQTTEPVPERIIHARQKTPFTQTLPPGNYLVVARLEDENRFHEVYRFVPSKDQQSGASGGPYAHRRWKVLADGRIELPRIKIPTADGITHGMALIVGSDDFLMGSEGSTMVPPHHRSVPSFFIDTQEVTVAEYRKLNASHLDPPSLHYHAVPEDWAICVCWDEAVQRAEQIGKRLPEETEFEYAATDGGRLNHSWESAATAADLEQLFQPRDKFGPVGAPAQDRLLTEPPVYGLCSNMAEWTMTSASAFYPYGDLAAGELQKALPHDLFRHRIVRGGDRTVGKEGNATVNESVRNPRNRYPYPPYFVGRGVSFRCVRSAKPRLLPSDFVRTIDQ</sequence>
<dbReference type="Pfam" id="PF00069">
    <property type="entry name" value="Pkinase"/>
    <property type="match status" value="1"/>
</dbReference>
<evidence type="ECO:0000259" key="8">
    <source>
        <dbReference type="PROSITE" id="PS50011"/>
    </source>
</evidence>
<dbReference type="eggNOG" id="COG0515">
    <property type="taxonomic scope" value="Bacteria"/>
</dbReference>
<dbReference type="PANTHER" id="PTHR43289:SF6">
    <property type="entry name" value="SERINE_THREONINE-PROTEIN KINASE NEKL-3"/>
    <property type="match status" value="1"/>
</dbReference>
<dbReference type="Proteomes" id="UP000004358">
    <property type="component" value="Unassembled WGS sequence"/>
</dbReference>
<dbReference type="Pfam" id="PF03781">
    <property type="entry name" value="FGE-sulfatase"/>
    <property type="match status" value="1"/>
</dbReference>
<dbReference type="InterPro" id="IPR005532">
    <property type="entry name" value="SUMF_dom"/>
</dbReference>
<feature type="binding site" evidence="7">
    <location>
        <position position="133"/>
    </location>
    <ligand>
        <name>ATP</name>
        <dbReference type="ChEBI" id="CHEBI:30616"/>
    </ligand>
</feature>
<dbReference type="STRING" id="314230.DSM3645_29956"/>
<dbReference type="GO" id="GO:0005524">
    <property type="term" value="F:ATP binding"/>
    <property type="evidence" value="ECO:0007669"/>
    <property type="project" value="UniProtKB-UniRule"/>
</dbReference>
<dbReference type="Gene3D" id="1.10.510.10">
    <property type="entry name" value="Transferase(Phosphotransferase) domain 1"/>
    <property type="match status" value="1"/>
</dbReference>
<dbReference type="InterPro" id="IPR042095">
    <property type="entry name" value="SUMF_sf"/>
</dbReference>
<feature type="domain" description="Protein kinase" evidence="8">
    <location>
        <begin position="104"/>
        <end position="364"/>
    </location>
</feature>
<name>A3ZXL6_9BACT</name>
<keyword evidence="3" id="KW-0808">Transferase</keyword>
<evidence type="ECO:0000256" key="1">
    <source>
        <dbReference type="ARBA" id="ARBA00012513"/>
    </source>
</evidence>
<keyword evidence="5 9" id="KW-0418">Kinase</keyword>
<keyword evidence="6 7" id="KW-0067">ATP-binding</keyword>
<dbReference type="SUPFAM" id="SSF56112">
    <property type="entry name" value="Protein kinase-like (PK-like)"/>
    <property type="match status" value="1"/>
</dbReference>
<dbReference type="InterPro" id="IPR000719">
    <property type="entry name" value="Prot_kinase_dom"/>
</dbReference>
<dbReference type="PROSITE" id="PS00107">
    <property type="entry name" value="PROTEIN_KINASE_ATP"/>
    <property type="match status" value="1"/>
</dbReference>
<dbReference type="InterPro" id="IPR011009">
    <property type="entry name" value="Kinase-like_dom_sf"/>
</dbReference>
<evidence type="ECO:0000313" key="9">
    <source>
        <dbReference type="EMBL" id="EAQ78811.1"/>
    </source>
</evidence>
<dbReference type="FunFam" id="1.10.510.10:FF:000021">
    <property type="entry name" value="Serine/threonine protein kinase"/>
    <property type="match status" value="1"/>
</dbReference>
<evidence type="ECO:0000256" key="4">
    <source>
        <dbReference type="ARBA" id="ARBA00022741"/>
    </source>
</evidence>
<dbReference type="EMBL" id="AANZ01000018">
    <property type="protein sequence ID" value="EAQ78811.1"/>
    <property type="molecule type" value="Genomic_DNA"/>
</dbReference>
<dbReference type="HOGENOM" id="CLU_360447_0_0_0"/>
<dbReference type="InterPro" id="IPR016187">
    <property type="entry name" value="CTDL_fold"/>
</dbReference>
<evidence type="ECO:0000256" key="5">
    <source>
        <dbReference type="ARBA" id="ARBA00022777"/>
    </source>
</evidence>
<dbReference type="InterPro" id="IPR017441">
    <property type="entry name" value="Protein_kinase_ATP_BS"/>
</dbReference>
<protein>
    <recommendedName>
        <fullName evidence="1">non-specific serine/threonine protein kinase</fullName>
        <ecNumber evidence="1">2.7.11.1</ecNumber>
    </recommendedName>
</protein>
<comment type="caution">
    <text evidence="9">The sequence shown here is derived from an EMBL/GenBank/DDBJ whole genome shotgun (WGS) entry which is preliminary data.</text>
</comment>
<keyword evidence="2 9" id="KW-0723">Serine/threonine-protein kinase</keyword>
<dbReference type="RefSeq" id="WP_002653853.1">
    <property type="nucleotide sequence ID" value="NZ_CH672376.1"/>
</dbReference>
<dbReference type="PANTHER" id="PTHR43289">
    <property type="entry name" value="MITOGEN-ACTIVATED PROTEIN KINASE KINASE KINASE 20-RELATED"/>
    <property type="match status" value="1"/>
</dbReference>
<dbReference type="Gene3D" id="3.90.1580.10">
    <property type="entry name" value="paralog of FGE (formylglycine-generating enzyme)"/>
    <property type="match status" value="1"/>
</dbReference>
<dbReference type="CDD" id="cd14014">
    <property type="entry name" value="STKc_PknB_like"/>
    <property type="match status" value="1"/>
</dbReference>
<evidence type="ECO:0000313" key="10">
    <source>
        <dbReference type="Proteomes" id="UP000004358"/>
    </source>
</evidence>
<accession>A3ZXL6</accession>
<evidence type="ECO:0000256" key="3">
    <source>
        <dbReference type="ARBA" id="ARBA00022679"/>
    </source>
</evidence>
<dbReference type="PROSITE" id="PS50011">
    <property type="entry name" value="PROTEIN_KINASE_DOM"/>
    <property type="match status" value="1"/>
</dbReference>
<reference evidence="9 10" key="1">
    <citation type="submission" date="2006-02" db="EMBL/GenBank/DDBJ databases">
        <authorList>
            <person name="Amann R."/>
            <person name="Ferriera S."/>
            <person name="Johnson J."/>
            <person name="Kravitz S."/>
            <person name="Halpern A."/>
            <person name="Remington K."/>
            <person name="Beeson K."/>
            <person name="Tran B."/>
            <person name="Rogers Y.-H."/>
            <person name="Friedman R."/>
            <person name="Venter J.C."/>
        </authorList>
    </citation>
    <scope>NUCLEOTIDE SEQUENCE [LARGE SCALE GENOMIC DNA]</scope>
    <source>
        <strain evidence="9 10">DSM 3645</strain>
    </source>
</reference>
<dbReference type="SUPFAM" id="SSF56436">
    <property type="entry name" value="C-type lectin-like"/>
    <property type="match status" value="1"/>
</dbReference>
<dbReference type="PROSITE" id="PS00108">
    <property type="entry name" value="PROTEIN_KINASE_ST"/>
    <property type="match status" value="1"/>
</dbReference>
<dbReference type="OrthoDB" id="6111975at2"/>
<evidence type="ECO:0000256" key="7">
    <source>
        <dbReference type="PROSITE-ProRule" id="PRU10141"/>
    </source>
</evidence>
<gene>
    <name evidence="9" type="ORF">DSM3645_29956</name>
</gene>
<evidence type="ECO:0000256" key="6">
    <source>
        <dbReference type="ARBA" id="ARBA00022840"/>
    </source>
</evidence>
<organism evidence="9 10">
    <name type="scientific">Blastopirellula marina DSM 3645</name>
    <dbReference type="NCBI Taxonomy" id="314230"/>
    <lineage>
        <taxon>Bacteria</taxon>
        <taxon>Pseudomonadati</taxon>
        <taxon>Planctomycetota</taxon>
        <taxon>Planctomycetia</taxon>
        <taxon>Pirellulales</taxon>
        <taxon>Pirellulaceae</taxon>
        <taxon>Blastopirellula</taxon>
    </lineage>
</organism>
<evidence type="ECO:0000256" key="2">
    <source>
        <dbReference type="ARBA" id="ARBA00022527"/>
    </source>
</evidence>
<dbReference type="AlphaFoldDB" id="A3ZXL6"/>
<dbReference type="Gene3D" id="3.30.200.20">
    <property type="entry name" value="Phosphorylase Kinase, domain 1"/>
    <property type="match status" value="1"/>
</dbReference>
<dbReference type="SMART" id="SM00220">
    <property type="entry name" value="S_TKc"/>
    <property type="match status" value="1"/>
</dbReference>
<keyword evidence="4 7" id="KW-0547">Nucleotide-binding</keyword>
<dbReference type="GO" id="GO:0004674">
    <property type="term" value="F:protein serine/threonine kinase activity"/>
    <property type="evidence" value="ECO:0007669"/>
    <property type="project" value="UniProtKB-KW"/>
</dbReference>